<gene>
    <name evidence="3" type="ORF">CBR_g66640</name>
</gene>
<sequence length="489" mass="54385">MGEVVTTVVTVTEKIEKGGGRSESGILEETREKMRRGNEGESQGEGGVDVPEMVGRNVLLTEETTLARGKALSTVSSKEEDNGPHARESETLLASHAGHSSSNAQKAGEFSGELLSCMESGASESSDYVSSLLMVEGTLQMAVSEAFETTLQELRQAAADSEGEHLGLQARLMKRQNEAEELKEEKERMMSDLKESTEAKVEMAAALMESARLAEEDARQAQSELDGRIREMEEEFDNKIMTVRSAGSGEKEDSEKVQEFERTLGKLKKKLQRMERRREEVERDVKEQMMKTLENRLRSLDESDDRANNEDGLCRVLVDDYIHHQLVECVSGDCGGTIQPVQRPTQSEDYVSRQVVERDSQDKIQAPLVTKDQVDHQVLESDSKDTTRPPVLPEACVHHHQAVESTGGGMIPTPMLWEDYVHRQVVENAWKNTIEHNLIGGWRLRALSGLKNLLTSLRKFSTSRVHVHITISGSGPSADAVQKSETQLQ</sequence>
<dbReference type="EMBL" id="BFEA01000007">
    <property type="protein sequence ID" value="GBG59837.1"/>
    <property type="molecule type" value="Genomic_DNA"/>
</dbReference>
<organism evidence="3 4">
    <name type="scientific">Chara braunii</name>
    <name type="common">Braun's stonewort</name>
    <dbReference type="NCBI Taxonomy" id="69332"/>
    <lineage>
        <taxon>Eukaryota</taxon>
        <taxon>Viridiplantae</taxon>
        <taxon>Streptophyta</taxon>
        <taxon>Charophyceae</taxon>
        <taxon>Charales</taxon>
        <taxon>Characeae</taxon>
        <taxon>Chara</taxon>
    </lineage>
</organism>
<feature type="coiled-coil region" evidence="1">
    <location>
        <begin position="144"/>
        <end position="310"/>
    </location>
</feature>
<evidence type="ECO:0000313" key="4">
    <source>
        <dbReference type="Proteomes" id="UP000265515"/>
    </source>
</evidence>
<dbReference type="AlphaFoldDB" id="A0A388JPX8"/>
<accession>A0A388JPX8</accession>
<comment type="caution">
    <text evidence="3">The sequence shown here is derived from an EMBL/GenBank/DDBJ whole genome shotgun (WGS) entry which is preliminary data.</text>
</comment>
<proteinExistence type="predicted"/>
<dbReference type="Proteomes" id="UP000265515">
    <property type="component" value="Unassembled WGS sequence"/>
</dbReference>
<evidence type="ECO:0000256" key="1">
    <source>
        <dbReference type="SAM" id="Coils"/>
    </source>
</evidence>
<feature type="compositionally biased region" description="Basic and acidic residues" evidence="2">
    <location>
        <begin position="77"/>
        <end position="90"/>
    </location>
</feature>
<dbReference type="Gramene" id="GBG59837">
    <property type="protein sequence ID" value="GBG59837"/>
    <property type="gene ID" value="CBR_g66640"/>
</dbReference>
<evidence type="ECO:0000313" key="3">
    <source>
        <dbReference type="EMBL" id="GBG59837.1"/>
    </source>
</evidence>
<protein>
    <submittedName>
        <fullName evidence="3">Uncharacterized protein</fullName>
    </submittedName>
</protein>
<feature type="region of interest" description="Disordered" evidence="2">
    <location>
        <begin position="68"/>
        <end position="108"/>
    </location>
</feature>
<evidence type="ECO:0000256" key="2">
    <source>
        <dbReference type="SAM" id="MobiDB-lite"/>
    </source>
</evidence>
<keyword evidence="1" id="KW-0175">Coiled coil</keyword>
<keyword evidence="4" id="KW-1185">Reference proteome</keyword>
<name>A0A388JPX8_CHABU</name>
<feature type="compositionally biased region" description="Basic and acidic residues" evidence="2">
    <location>
        <begin position="28"/>
        <end position="39"/>
    </location>
</feature>
<reference evidence="3 4" key="1">
    <citation type="journal article" date="2018" name="Cell">
        <title>The Chara Genome: Secondary Complexity and Implications for Plant Terrestrialization.</title>
        <authorList>
            <person name="Nishiyama T."/>
            <person name="Sakayama H."/>
            <person name="Vries J.D."/>
            <person name="Buschmann H."/>
            <person name="Saint-Marcoux D."/>
            <person name="Ullrich K.K."/>
            <person name="Haas F.B."/>
            <person name="Vanderstraeten L."/>
            <person name="Becker D."/>
            <person name="Lang D."/>
            <person name="Vosolsobe S."/>
            <person name="Rombauts S."/>
            <person name="Wilhelmsson P.K.I."/>
            <person name="Janitza P."/>
            <person name="Kern R."/>
            <person name="Heyl A."/>
            <person name="Rumpler F."/>
            <person name="Villalobos L.I.A.C."/>
            <person name="Clay J.M."/>
            <person name="Skokan R."/>
            <person name="Toyoda A."/>
            <person name="Suzuki Y."/>
            <person name="Kagoshima H."/>
            <person name="Schijlen E."/>
            <person name="Tajeshwar N."/>
            <person name="Catarino B."/>
            <person name="Hetherington A.J."/>
            <person name="Saltykova A."/>
            <person name="Bonnot C."/>
            <person name="Breuninger H."/>
            <person name="Symeonidi A."/>
            <person name="Radhakrishnan G.V."/>
            <person name="Van Nieuwerburgh F."/>
            <person name="Deforce D."/>
            <person name="Chang C."/>
            <person name="Karol K.G."/>
            <person name="Hedrich R."/>
            <person name="Ulvskov P."/>
            <person name="Glockner G."/>
            <person name="Delwiche C.F."/>
            <person name="Petrasek J."/>
            <person name="Van de Peer Y."/>
            <person name="Friml J."/>
            <person name="Beilby M."/>
            <person name="Dolan L."/>
            <person name="Kohara Y."/>
            <person name="Sugano S."/>
            <person name="Fujiyama A."/>
            <person name="Delaux P.-M."/>
            <person name="Quint M."/>
            <person name="TheiBen G."/>
            <person name="Hagemann M."/>
            <person name="Harholt J."/>
            <person name="Dunand C."/>
            <person name="Zachgo S."/>
            <person name="Langdale J."/>
            <person name="Maumus F."/>
            <person name="Straeten D.V.D."/>
            <person name="Gould S.B."/>
            <person name="Rensing S.A."/>
        </authorList>
    </citation>
    <scope>NUCLEOTIDE SEQUENCE [LARGE SCALE GENOMIC DNA]</scope>
    <source>
        <strain evidence="3 4">S276</strain>
    </source>
</reference>
<feature type="region of interest" description="Disordered" evidence="2">
    <location>
        <begin position="15"/>
        <end position="54"/>
    </location>
</feature>